<gene>
    <name evidence="4" type="primary">MED20</name>
    <name evidence="5" type="ORF">QCA50_000471</name>
</gene>
<dbReference type="AlphaFoldDB" id="A0AAW0GQD5"/>
<dbReference type="EMBL" id="JASBNA010000001">
    <property type="protein sequence ID" value="KAK7695833.1"/>
    <property type="molecule type" value="Genomic_DNA"/>
</dbReference>
<evidence type="ECO:0000256" key="1">
    <source>
        <dbReference type="ARBA" id="ARBA00004123"/>
    </source>
</evidence>
<organism evidence="5 6">
    <name type="scientific">Cerrena zonata</name>
    <dbReference type="NCBI Taxonomy" id="2478898"/>
    <lineage>
        <taxon>Eukaryota</taxon>
        <taxon>Fungi</taxon>
        <taxon>Dikarya</taxon>
        <taxon>Basidiomycota</taxon>
        <taxon>Agaricomycotina</taxon>
        <taxon>Agaricomycetes</taxon>
        <taxon>Polyporales</taxon>
        <taxon>Cerrenaceae</taxon>
        <taxon>Cerrena</taxon>
    </lineage>
</organism>
<evidence type="ECO:0000256" key="4">
    <source>
        <dbReference type="RuleBase" id="RU364152"/>
    </source>
</evidence>
<comment type="subcellular location">
    <subcellularLocation>
        <location evidence="1 4">Nucleus</location>
    </subcellularLocation>
</comment>
<comment type="subunit">
    <text evidence="4">Component of the Mediator complex.</text>
</comment>
<keyword evidence="4" id="KW-0804">Transcription</keyword>
<dbReference type="GO" id="GO:0006357">
    <property type="term" value="P:regulation of transcription by RNA polymerase II"/>
    <property type="evidence" value="ECO:0007669"/>
    <property type="project" value="InterPro"/>
</dbReference>
<evidence type="ECO:0000313" key="6">
    <source>
        <dbReference type="Proteomes" id="UP001385951"/>
    </source>
</evidence>
<comment type="function">
    <text evidence="4">Component of the Mediator complex, a coactivator involved in the regulated transcription of nearly all RNA polymerase II-dependent genes. Mediator functions as a bridge to convey information from gene-specific regulatory proteins to the basal RNA polymerase II transcription machinery. Mediator is recruited to promoters by direct interactions with regulatory proteins and serves as a scaffold for the assembly of a functional preinitiation complex with RNA polymerase II and the general transcription factors.</text>
</comment>
<evidence type="ECO:0000313" key="5">
    <source>
        <dbReference type="EMBL" id="KAK7695833.1"/>
    </source>
</evidence>
<keyword evidence="6" id="KW-1185">Reference proteome</keyword>
<dbReference type="Proteomes" id="UP001385951">
    <property type="component" value="Unassembled WGS sequence"/>
</dbReference>
<proteinExistence type="inferred from homology"/>
<protein>
    <recommendedName>
        <fullName evidence="4">Mediator of RNA polymerase II transcription subunit 20</fullName>
    </recommendedName>
    <alternativeName>
        <fullName evidence="4">Mediator complex subunit 20</fullName>
    </alternativeName>
</protein>
<keyword evidence="4" id="KW-0010">Activator</keyword>
<reference evidence="5 6" key="1">
    <citation type="submission" date="2022-09" db="EMBL/GenBank/DDBJ databases">
        <authorList>
            <person name="Palmer J.M."/>
        </authorList>
    </citation>
    <scope>NUCLEOTIDE SEQUENCE [LARGE SCALE GENOMIC DNA]</scope>
    <source>
        <strain evidence="5 6">DSM 7382</strain>
    </source>
</reference>
<evidence type="ECO:0000256" key="2">
    <source>
        <dbReference type="ARBA" id="ARBA00010743"/>
    </source>
</evidence>
<dbReference type="GO" id="GO:0003712">
    <property type="term" value="F:transcription coregulator activity"/>
    <property type="evidence" value="ECO:0007669"/>
    <property type="project" value="InterPro"/>
</dbReference>
<sequence length="179" mass="19420">MGFTGLARWQNAPPEGLALIQKNILSNHRGAVREKWHMTIKSFRSNMGAIPGLERSMSTVTMKDNVFVIVEDPAAPSRSEIMQQPPGEAPPYNPSHYRQTYITVTPPGSLEQLLDQLRAPWVTTRNHPQGAGGPQKLQDSGVQLSISGHVYTVGTDWIVRAGNVALAGGTIKGLLLEGS</sequence>
<comment type="caution">
    <text evidence="5">The sequence shown here is derived from an EMBL/GenBank/DDBJ whole genome shotgun (WGS) entry which is preliminary data.</text>
</comment>
<evidence type="ECO:0000256" key="3">
    <source>
        <dbReference type="ARBA" id="ARBA00023242"/>
    </source>
</evidence>
<comment type="similarity">
    <text evidence="2 4">Belongs to the Mediator complex subunit 20 family.</text>
</comment>
<keyword evidence="4" id="KW-0805">Transcription regulation</keyword>
<name>A0AAW0GQD5_9APHY</name>
<keyword evidence="3 4" id="KW-0539">Nucleus</keyword>
<dbReference type="GO" id="GO:0016592">
    <property type="term" value="C:mediator complex"/>
    <property type="evidence" value="ECO:0007669"/>
    <property type="project" value="InterPro"/>
</dbReference>
<dbReference type="Pfam" id="PF08612">
    <property type="entry name" value="Med20"/>
    <property type="match status" value="1"/>
</dbReference>
<accession>A0AAW0GQD5</accession>
<dbReference type="InterPro" id="IPR013921">
    <property type="entry name" value="Mediator_Med20"/>
</dbReference>